<feature type="repeat" description="TPR" evidence="5">
    <location>
        <begin position="155"/>
        <end position="188"/>
    </location>
</feature>
<evidence type="ECO:0000256" key="3">
    <source>
        <dbReference type="ARBA" id="ARBA00022748"/>
    </source>
</evidence>
<keyword evidence="4 5" id="KW-0802">TPR repeat</keyword>
<sequence length="380" mass="40077">MVFWFVAALLTFGASVAVLLPLTGSSRRDSAGNQHDLAVYRDQLAELDRDAARGLIQPADAEQARAEIARRIIRADSSEEMPAEKAGWSAAGRVLGGVAVLVVPLMSWGLYAALGSPDIPSQPLEARLTQNPADSSVDELIARAEGHLAANPQDGRGWDVLAPIYLRLGRFDQAVTAYKNAIRLEGASAAREAGLGEALTNAGGGIVSSGAQQAFERALVLEPAQPKARFFLAVALLQDGKSAEAIKAWETMGAELPEGSPWREPVAQALAEAQSRIAATEAKEPAAGPTQAEMDAAASMSSGDRKAMIETMVAGLDQKLRENPQDTDGWMRLVRSYVVLGKTQEARSALGRGLEALGAATENGRKLTEFSAGLGIPVSE</sequence>
<dbReference type="InterPro" id="IPR019734">
    <property type="entry name" value="TPR_rpt"/>
</dbReference>
<accession>A0A432V596</accession>
<dbReference type="Pfam" id="PF23914">
    <property type="entry name" value="TPR_CcmH_CycH"/>
    <property type="match status" value="1"/>
</dbReference>
<evidence type="ECO:0000259" key="6">
    <source>
        <dbReference type="Pfam" id="PF23914"/>
    </source>
</evidence>
<dbReference type="NCBIfam" id="TIGR03142">
    <property type="entry name" value="cytochro_ccmI"/>
    <property type="match status" value="1"/>
</dbReference>
<dbReference type="RefSeq" id="WP_128625132.1">
    <property type="nucleotide sequence ID" value="NZ_ML133511.1"/>
</dbReference>
<evidence type="ECO:0000256" key="1">
    <source>
        <dbReference type="ARBA" id="ARBA00004196"/>
    </source>
</evidence>
<dbReference type="EMBL" id="RKST01000012">
    <property type="protein sequence ID" value="RUM97324.1"/>
    <property type="molecule type" value="Genomic_DNA"/>
</dbReference>
<evidence type="ECO:0000313" key="7">
    <source>
        <dbReference type="EMBL" id="RUM97324.1"/>
    </source>
</evidence>
<keyword evidence="8" id="KW-1185">Reference proteome</keyword>
<dbReference type="InterPro" id="IPR017560">
    <property type="entry name" value="Cyt_c_biogenesis_CcmI"/>
</dbReference>
<name>A0A432V596_9HYPH</name>
<dbReference type="PANTHER" id="PTHR47870:SF1">
    <property type="entry name" value="CYTOCHROME C-TYPE BIOGENESIS PROTEIN CCMH"/>
    <property type="match status" value="1"/>
</dbReference>
<dbReference type="InterPro" id="IPR011990">
    <property type="entry name" value="TPR-like_helical_dom_sf"/>
</dbReference>
<comment type="caution">
    <text evidence="7">The sequence shown here is derived from an EMBL/GenBank/DDBJ whole genome shotgun (WGS) entry which is preliminary data.</text>
</comment>
<dbReference type="SUPFAM" id="SSF48452">
    <property type="entry name" value="TPR-like"/>
    <property type="match status" value="1"/>
</dbReference>
<comment type="subcellular location">
    <subcellularLocation>
        <location evidence="1">Cell envelope</location>
    </subcellularLocation>
</comment>
<organism evidence="7 8">
    <name type="scientific">Borborobacter arsenicus</name>
    <dbReference type="NCBI Taxonomy" id="1851146"/>
    <lineage>
        <taxon>Bacteria</taxon>
        <taxon>Pseudomonadati</taxon>
        <taxon>Pseudomonadota</taxon>
        <taxon>Alphaproteobacteria</taxon>
        <taxon>Hyphomicrobiales</taxon>
        <taxon>Phyllobacteriaceae</taxon>
        <taxon>Borborobacter</taxon>
    </lineage>
</organism>
<dbReference type="Gene3D" id="1.25.40.10">
    <property type="entry name" value="Tetratricopeptide repeat domain"/>
    <property type="match status" value="2"/>
</dbReference>
<dbReference type="GO" id="GO:0017004">
    <property type="term" value="P:cytochrome complex assembly"/>
    <property type="evidence" value="ECO:0007669"/>
    <property type="project" value="UniProtKB-KW"/>
</dbReference>
<keyword evidence="2" id="KW-0677">Repeat</keyword>
<evidence type="ECO:0000256" key="5">
    <source>
        <dbReference type="PROSITE-ProRule" id="PRU00339"/>
    </source>
</evidence>
<dbReference type="OrthoDB" id="9815847at2"/>
<gene>
    <name evidence="7" type="primary">ccmI</name>
    <name evidence="7" type="ORF">EET67_13250</name>
</gene>
<dbReference type="Proteomes" id="UP000281647">
    <property type="component" value="Unassembled WGS sequence"/>
</dbReference>
<proteinExistence type="predicted"/>
<evidence type="ECO:0000313" key="8">
    <source>
        <dbReference type="Proteomes" id="UP000281647"/>
    </source>
</evidence>
<dbReference type="PROSITE" id="PS50005">
    <property type="entry name" value="TPR"/>
    <property type="match status" value="1"/>
</dbReference>
<feature type="domain" description="Cytochrome c-type biogenesis protein H TPR" evidence="6">
    <location>
        <begin position="147"/>
        <end position="261"/>
    </location>
</feature>
<keyword evidence="3" id="KW-0201">Cytochrome c-type biogenesis</keyword>
<dbReference type="PANTHER" id="PTHR47870">
    <property type="entry name" value="CYTOCHROME C-TYPE BIOGENESIS PROTEIN CCMH"/>
    <property type="match status" value="1"/>
</dbReference>
<dbReference type="InterPro" id="IPR056413">
    <property type="entry name" value="TPR_CcmH_CycH"/>
</dbReference>
<dbReference type="GO" id="GO:0030313">
    <property type="term" value="C:cell envelope"/>
    <property type="evidence" value="ECO:0007669"/>
    <property type="project" value="UniProtKB-SubCell"/>
</dbReference>
<dbReference type="AlphaFoldDB" id="A0A432V596"/>
<reference evidence="7 8" key="1">
    <citation type="submission" date="2018-11" db="EMBL/GenBank/DDBJ databases">
        <title>Pseudaminobacter arsenicus sp. nov., an arsenic-resistant bacterium isolated from arsenic-rich aquifers.</title>
        <authorList>
            <person name="Mu Y."/>
        </authorList>
    </citation>
    <scope>NUCLEOTIDE SEQUENCE [LARGE SCALE GENOMIC DNA]</scope>
    <source>
        <strain evidence="7 8">CB3</strain>
    </source>
</reference>
<dbReference type="InterPro" id="IPR051263">
    <property type="entry name" value="C-type_cytochrome_biogenesis"/>
</dbReference>
<protein>
    <submittedName>
        <fullName evidence="7">C-type cytochrome biogenesis protein CcmI</fullName>
    </submittedName>
</protein>
<evidence type="ECO:0000256" key="4">
    <source>
        <dbReference type="ARBA" id="ARBA00022803"/>
    </source>
</evidence>
<evidence type="ECO:0000256" key="2">
    <source>
        <dbReference type="ARBA" id="ARBA00022737"/>
    </source>
</evidence>